<evidence type="ECO:0000313" key="2">
    <source>
        <dbReference type="EMBL" id="MET3527187.1"/>
    </source>
</evidence>
<protein>
    <recommendedName>
        <fullName evidence="4">YqaE/Pmp3 family membrane protein</fullName>
    </recommendedName>
</protein>
<keyword evidence="3" id="KW-1185">Reference proteome</keyword>
<keyword evidence="1" id="KW-0472">Membrane</keyword>
<sequence>MSHRVFCTSCGSVGKPRVRNRGSSAIEILLWLFLIVPGLCYSLWRMGRKDSYCRTCGAATVIPADSPMAQRYLAGTAR</sequence>
<keyword evidence="1" id="KW-0812">Transmembrane</keyword>
<feature type="transmembrane region" description="Helical" evidence="1">
    <location>
        <begin position="25"/>
        <end position="44"/>
    </location>
</feature>
<comment type="caution">
    <text evidence="2">The sequence shown here is derived from an EMBL/GenBank/DDBJ whole genome shotgun (WGS) entry which is preliminary data.</text>
</comment>
<organism evidence="2 3">
    <name type="scientific">Phenylobacterium koreense</name>
    <dbReference type="NCBI Taxonomy" id="266125"/>
    <lineage>
        <taxon>Bacteria</taxon>
        <taxon>Pseudomonadati</taxon>
        <taxon>Pseudomonadota</taxon>
        <taxon>Alphaproteobacteria</taxon>
        <taxon>Caulobacterales</taxon>
        <taxon>Caulobacteraceae</taxon>
        <taxon>Phenylobacterium</taxon>
    </lineage>
</organism>
<evidence type="ECO:0008006" key="4">
    <source>
        <dbReference type="Google" id="ProtNLM"/>
    </source>
</evidence>
<accession>A0ABV2EJN6</accession>
<evidence type="ECO:0000313" key="3">
    <source>
        <dbReference type="Proteomes" id="UP001549110"/>
    </source>
</evidence>
<dbReference type="RefSeq" id="WP_354297688.1">
    <property type="nucleotide sequence ID" value="NZ_JBEPLU010000001.1"/>
</dbReference>
<gene>
    <name evidence="2" type="ORF">ABID41_002282</name>
</gene>
<dbReference type="EMBL" id="JBEPLU010000001">
    <property type="protein sequence ID" value="MET3527187.1"/>
    <property type="molecule type" value="Genomic_DNA"/>
</dbReference>
<evidence type="ECO:0000256" key="1">
    <source>
        <dbReference type="SAM" id="Phobius"/>
    </source>
</evidence>
<reference evidence="2 3" key="1">
    <citation type="submission" date="2024-06" db="EMBL/GenBank/DDBJ databases">
        <title>Genomic Encyclopedia of Type Strains, Phase IV (KMG-IV): sequencing the most valuable type-strain genomes for metagenomic binning, comparative biology and taxonomic classification.</title>
        <authorList>
            <person name="Goeker M."/>
        </authorList>
    </citation>
    <scope>NUCLEOTIDE SEQUENCE [LARGE SCALE GENOMIC DNA]</scope>
    <source>
        <strain evidence="2 3">DSM 17809</strain>
    </source>
</reference>
<keyword evidence="1" id="KW-1133">Transmembrane helix</keyword>
<name>A0ABV2EJN6_9CAUL</name>
<dbReference type="Proteomes" id="UP001549110">
    <property type="component" value="Unassembled WGS sequence"/>
</dbReference>
<proteinExistence type="predicted"/>